<evidence type="ECO:0000256" key="4">
    <source>
        <dbReference type="ARBA" id="ARBA00040925"/>
    </source>
</evidence>
<dbReference type="SUPFAM" id="SSF52833">
    <property type="entry name" value="Thioredoxin-like"/>
    <property type="match status" value="1"/>
</dbReference>
<feature type="region of interest" description="Disordered" evidence="7">
    <location>
        <begin position="122"/>
        <end position="152"/>
    </location>
</feature>
<protein>
    <recommendedName>
        <fullName evidence="4">UBX domain-containing protein 4</fullName>
    </recommendedName>
    <alternativeName>
        <fullName evidence="5">UBX domain-containing protein 2</fullName>
    </alternativeName>
</protein>
<organism evidence="10 11">
    <name type="scientific">Chironomus riparius</name>
    <dbReference type="NCBI Taxonomy" id="315576"/>
    <lineage>
        <taxon>Eukaryota</taxon>
        <taxon>Metazoa</taxon>
        <taxon>Ecdysozoa</taxon>
        <taxon>Arthropoda</taxon>
        <taxon>Hexapoda</taxon>
        <taxon>Insecta</taxon>
        <taxon>Pterygota</taxon>
        <taxon>Neoptera</taxon>
        <taxon>Endopterygota</taxon>
        <taxon>Diptera</taxon>
        <taxon>Nematocera</taxon>
        <taxon>Chironomoidea</taxon>
        <taxon>Chironomidae</taxon>
        <taxon>Chironominae</taxon>
        <taxon>Chironomus</taxon>
    </lineage>
</organism>
<comment type="function">
    <text evidence="6">Involved in endoplasmic reticulum-associated protein degradation (ERAD). Acts as a platform to recruit both UBQLN1 and VCP to the ER during ERAD.</text>
</comment>
<dbReference type="Pfam" id="PF00789">
    <property type="entry name" value="UBX"/>
    <property type="match status" value="1"/>
</dbReference>
<evidence type="ECO:0000256" key="7">
    <source>
        <dbReference type="SAM" id="MobiDB-lite"/>
    </source>
</evidence>
<feature type="transmembrane region" description="Helical" evidence="8">
    <location>
        <begin position="404"/>
        <end position="426"/>
    </location>
</feature>
<dbReference type="PANTHER" id="PTHR46424">
    <property type="entry name" value="UBX DOMAIN-CONTAINING PROTEIN 4"/>
    <property type="match status" value="1"/>
</dbReference>
<dbReference type="PROSITE" id="PS50033">
    <property type="entry name" value="UBX"/>
    <property type="match status" value="1"/>
</dbReference>
<proteinExistence type="predicted"/>
<feature type="compositionally biased region" description="Basic and acidic residues" evidence="7">
    <location>
        <begin position="438"/>
        <end position="450"/>
    </location>
</feature>
<comment type="subcellular location">
    <subcellularLocation>
        <location evidence="1">Endoplasmic reticulum membrane</location>
        <topology evidence="1">Peripheral membrane protein</topology>
    </subcellularLocation>
</comment>
<reference evidence="10" key="2">
    <citation type="submission" date="2022-10" db="EMBL/GenBank/DDBJ databases">
        <authorList>
            <consortium name="ENA_rothamsted_submissions"/>
            <consortium name="culmorum"/>
            <person name="King R."/>
        </authorList>
    </citation>
    <scope>NUCLEOTIDE SEQUENCE</scope>
</reference>
<feature type="region of interest" description="Disordered" evidence="7">
    <location>
        <begin position="438"/>
        <end position="520"/>
    </location>
</feature>
<evidence type="ECO:0000256" key="2">
    <source>
        <dbReference type="ARBA" id="ARBA00023230"/>
    </source>
</evidence>
<evidence type="ECO:0000256" key="1">
    <source>
        <dbReference type="ARBA" id="ARBA00004406"/>
    </source>
</evidence>
<dbReference type="Proteomes" id="UP001153620">
    <property type="component" value="Chromosome 1"/>
</dbReference>
<dbReference type="InterPro" id="IPR036249">
    <property type="entry name" value="Thioredoxin-like_sf"/>
</dbReference>
<feature type="compositionally biased region" description="Polar residues" evidence="7">
    <location>
        <begin position="511"/>
        <end position="520"/>
    </location>
</feature>
<accession>A0A9N9RPI6</accession>
<dbReference type="GO" id="GO:0005789">
    <property type="term" value="C:endoplasmic reticulum membrane"/>
    <property type="evidence" value="ECO:0007669"/>
    <property type="project" value="UniProtKB-SubCell"/>
</dbReference>
<feature type="domain" description="UBX" evidence="9">
    <location>
        <begin position="298"/>
        <end position="378"/>
    </location>
</feature>
<sequence>MQWYQGDIGSAVGLAKANNAIFVVYCEGKDENSQTLTKYINSEAISSRLQSKSFVAIRIESDKPEYIQFCKIYQLVPVPSLFFIKNGIPIKVVTSVVKSSDEIIEAIDIIIKSLNEDTTVDSAVSQELPTTSQEAKPVIESSPETKPKVESSPEIVCKDGVCYKKEPEKLPETSSVEKPEETEAEKQEKIKRAMKLIEEKRIEKIKEEQRLEREREIKRRQEGKEVQNLKKWQDDQELQQLKDERKREKMQALEARRRVLEQIEDDKKERARRFNTSATAPEVKEPEKPVQAPTTPTTTSDSAKIQFKKPDGEAEIVTFDVTMLFGDLYSFVRSDILQGTNIKDFTLATVFPRREFTSEDFGKTLLQLNLAPSSVVLIIPGKKTSNNFTQNRSSVLPTNTDGSFFDMISALIMGLFSPIFALFAYVKGFVFKSRDANAENDAGKRKRDEESLVANDAAKKRNMNAYNQPEPSTSSFETGAIPKSATYKRVNPSSNIHRLHQDSDSDEERNTYNGNSTQQM</sequence>
<evidence type="ECO:0000256" key="3">
    <source>
        <dbReference type="ARBA" id="ARBA00038812"/>
    </source>
</evidence>
<dbReference type="SMART" id="SM00166">
    <property type="entry name" value="UBX"/>
    <property type="match status" value="1"/>
</dbReference>
<evidence type="ECO:0000256" key="5">
    <source>
        <dbReference type="ARBA" id="ARBA00041575"/>
    </source>
</evidence>
<dbReference type="InterPro" id="IPR001012">
    <property type="entry name" value="UBX_dom"/>
</dbReference>
<dbReference type="GO" id="GO:0036503">
    <property type="term" value="P:ERAD pathway"/>
    <property type="evidence" value="ECO:0007669"/>
    <property type="project" value="TreeGrafter"/>
</dbReference>
<gene>
    <name evidence="10" type="ORF">CHIRRI_LOCUS3648</name>
</gene>
<name>A0A9N9RPI6_9DIPT</name>
<evidence type="ECO:0000313" key="10">
    <source>
        <dbReference type="EMBL" id="CAG9800709.1"/>
    </source>
</evidence>
<keyword evidence="2" id="KW-0834">Unfolded protein response</keyword>
<dbReference type="GO" id="GO:0006986">
    <property type="term" value="P:response to unfolded protein"/>
    <property type="evidence" value="ECO:0007669"/>
    <property type="project" value="UniProtKB-KW"/>
</dbReference>
<dbReference type="OrthoDB" id="2445133at2759"/>
<reference evidence="10" key="1">
    <citation type="submission" date="2022-01" db="EMBL/GenBank/DDBJ databases">
        <authorList>
            <person name="King R."/>
        </authorList>
    </citation>
    <scope>NUCLEOTIDE SEQUENCE</scope>
</reference>
<dbReference type="Gene3D" id="3.10.20.90">
    <property type="entry name" value="Phosphatidylinositol 3-kinase Catalytic Subunit, Chain A, domain 1"/>
    <property type="match status" value="1"/>
</dbReference>
<keyword evidence="8" id="KW-0812">Transmembrane</keyword>
<dbReference type="Pfam" id="PF23187">
    <property type="entry name" value="UBX7_N"/>
    <property type="match status" value="1"/>
</dbReference>
<feature type="compositionally biased region" description="Polar residues" evidence="7">
    <location>
        <begin position="122"/>
        <end position="134"/>
    </location>
</feature>
<evidence type="ECO:0000256" key="8">
    <source>
        <dbReference type="SAM" id="Phobius"/>
    </source>
</evidence>
<evidence type="ECO:0000256" key="6">
    <source>
        <dbReference type="ARBA" id="ARBA00046062"/>
    </source>
</evidence>
<keyword evidence="11" id="KW-1185">Reference proteome</keyword>
<dbReference type="SUPFAM" id="SSF54236">
    <property type="entry name" value="Ubiquitin-like"/>
    <property type="match status" value="1"/>
</dbReference>
<evidence type="ECO:0000313" key="11">
    <source>
        <dbReference type="Proteomes" id="UP001153620"/>
    </source>
</evidence>
<dbReference type="PANTHER" id="PTHR46424:SF1">
    <property type="entry name" value="UBX DOMAIN-CONTAINING PROTEIN 4"/>
    <property type="match status" value="1"/>
</dbReference>
<keyword evidence="8" id="KW-1133">Transmembrane helix</keyword>
<keyword evidence="8" id="KW-0472">Membrane</keyword>
<dbReference type="EMBL" id="OU895877">
    <property type="protein sequence ID" value="CAG9800709.1"/>
    <property type="molecule type" value="Genomic_DNA"/>
</dbReference>
<feature type="region of interest" description="Disordered" evidence="7">
    <location>
        <begin position="268"/>
        <end position="303"/>
    </location>
</feature>
<evidence type="ECO:0000259" key="9">
    <source>
        <dbReference type="PROSITE" id="PS50033"/>
    </source>
</evidence>
<dbReference type="AlphaFoldDB" id="A0A9N9RPI6"/>
<dbReference type="InterPro" id="IPR029071">
    <property type="entry name" value="Ubiquitin-like_domsf"/>
</dbReference>
<comment type="subunit">
    <text evidence="3">Directly interacts with VCP. Interacts with UBQLN1. Forms a complex with VCP and UBQLN1.</text>
</comment>
<feature type="compositionally biased region" description="Polar residues" evidence="7">
    <location>
        <begin position="464"/>
        <end position="477"/>
    </location>
</feature>